<sequence length="254" mass="29877">MGTLEGDSGFFQMIENSIKYFDPEQHKDDQNKRVAPPENSKAEIERLKKEIIDLTKSIEDIIEDKRKIESDCAFLKNLFSRFEAVEKQYKEKTNLLEGRLNEKNQEIEQLREKVTKIRQDEQNEEIAIRRINSRQGADSFDASLNEIIVNSPLSLKRYKSMEKLQTSVKEKEINLEKALARISKLDQELYAKNMQIEEINNKMKMESREKKRLILQNKHLFDEQHRLGIKGDSETSQEKAKKALFRSRTVATRK</sequence>
<accession>A0AAU9K194</accession>
<dbReference type="AlphaFoldDB" id="A0AAU9K194"/>
<keyword evidence="1" id="KW-0175">Coiled coil</keyword>
<feature type="region of interest" description="Disordered" evidence="2">
    <location>
        <begin position="21"/>
        <end position="41"/>
    </location>
</feature>
<name>A0AAU9K194_9CILI</name>
<protein>
    <submittedName>
        <fullName evidence="3">Uncharacterized protein</fullName>
    </submittedName>
</protein>
<dbReference type="Proteomes" id="UP001162131">
    <property type="component" value="Unassembled WGS sequence"/>
</dbReference>
<evidence type="ECO:0000256" key="2">
    <source>
        <dbReference type="SAM" id="MobiDB-lite"/>
    </source>
</evidence>
<evidence type="ECO:0000313" key="3">
    <source>
        <dbReference type="EMBL" id="CAG9330920.1"/>
    </source>
</evidence>
<keyword evidence="4" id="KW-1185">Reference proteome</keyword>
<feature type="coiled-coil region" evidence="1">
    <location>
        <begin position="44"/>
        <end position="127"/>
    </location>
</feature>
<feature type="compositionally biased region" description="Basic and acidic residues" evidence="2">
    <location>
        <begin position="21"/>
        <end position="32"/>
    </location>
</feature>
<feature type="region of interest" description="Disordered" evidence="2">
    <location>
        <begin position="226"/>
        <end position="254"/>
    </location>
</feature>
<evidence type="ECO:0000313" key="4">
    <source>
        <dbReference type="Proteomes" id="UP001162131"/>
    </source>
</evidence>
<evidence type="ECO:0000256" key="1">
    <source>
        <dbReference type="SAM" id="Coils"/>
    </source>
</evidence>
<proteinExistence type="predicted"/>
<gene>
    <name evidence="3" type="ORF">BSTOLATCC_MIC52329</name>
</gene>
<reference evidence="3" key="1">
    <citation type="submission" date="2021-09" db="EMBL/GenBank/DDBJ databases">
        <authorList>
            <consortium name="AG Swart"/>
            <person name="Singh M."/>
            <person name="Singh A."/>
            <person name="Seah K."/>
            <person name="Emmerich C."/>
        </authorList>
    </citation>
    <scope>NUCLEOTIDE SEQUENCE</scope>
    <source>
        <strain evidence="3">ATCC30299</strain>
    </source>
</reference>
<organism evidence="3 4">
    <name type="scientific">Blepharisma stoltei</name>
    <dbReference type="NCBI Taxonomy" id="1481888"/>
    <lineage>
        <taxon>Eukaryota</taxon>
        <taxon>Sar</taxon>
        <taxon>Alveolata</taxon>
        <taxon>Ciliophora</taxon>
        <taxon>Postciliodesmatophora</taxon>
        <taxon>Heterotrichea</taxon>
        <taxon>Heterotrichida</taxon>
        <taxon>Blepharismidae</taxon>
        <taxon>Blepharisma</taxon>
    </lineage>
</organism>
<feature type="coiled-coil region" evidence="1">
    <location>
        <begin position="161"/>
        <end position="216"/>
    </location>
</feature>
<feature type="compositionally biased region" description="Basic and acidic residues" evidence="2">
    <location>
        <begin position="226"/>
        <end position="241"/>
    </location>
</feature>
<comment type="caution">
    <text evidence="3">The sequence shown here is derived from an EMBL/GenBank/DDBJ whole genome shotgun (WGS) entry which is preliminary data.</text>
</comment>
<dbReference type="EMBL" id="CAJZBQ010000052">
    <property type="protein sequence ID" value="CAG9330920.1"/>
    <property type="molecule type" value="Genomic_DNA"/>
</dbReference>